<reference evidence="2 3" key="1">
    <citation type="submission" date="2017-06" db="EMBL/GenBank/DDBJ databases">
        <authorList>
            <person name="Kim H.J."/>
            <person name="Triplett B.A."/>
        </authorList>
    </citation>
    <scope>NUCLEOTIDE SEQUENCE [LARGE SCALE GENOMIC DNA]</scope>
    <source>
        <strain evidence="2 3">DS15</strain>
    </source>
</reference>
<dbReference type="OrthoDB" id="315686at2"/>
<dbReference type="EMBL" id="FZPA01000018">
    <property type="protein sequence ID" value="SNT23570.1"/>
    <property type="molecule type" value="Genomic_DNA"/>
</dbReference>
<dbReference type="InterPro" id="IPR023393">
    <property type="entry name" value="START-like_dom_sf"/>
</dbReference>
<protein>
    <recommendedName>
        <fullName evidence="4">Polyketide cyclase / dehydrase and lipid transport</fullName>
    </recommendedName>
</protein>
<proteinExistence type="predicted"/>
<keyword evidence="1" id="KW-1133">Transmembrane helix</keyword>
<accession>A0A239KZS5</accession>
<name>A0A239KZS5_9SPHN</name>
<sequence length="332" mass="36987">MIEDEEAPEAHASTTSRQRWRLVTTLVAAAAVALGIYLIAEAGTGAAVSYTLLIILPAILSATIAWVGSATGGWRATTFFLVPVWLAVGIAAIGALFLREGVICILMLLPLWLIFGLIGVWPVYLHRRAQRHVDSNIFRANALLLLPLLTLIVEQHVDPPRTTYIVAREIVVDAPPGRVWEQLLAIPAIGRTEGRWTVSQNLIRLPRPTSALLSGRGVGAVRDARWQGGIRFEEIVTRWQTGRELAWRFSFPDPSIYRRTDRHINPHSRQLRIEDGGYRLLPLAGGRTKIHLWTRYRIATPVNAYAAMWGELILGDIQNNVLAIIAFRLRGE</sequence>
<dbReference type="Gene3D" id="3.30.530.20">
    <property type="match status" value="1"/>
</dbReference>
<feature type="transmembrane region" description="Helical" evidence="1">
    <location>
        <begin position="20"/>
        <end position="40"/>
    </location>
</feature>
<evidence type="ECO:0008006" key="4">
    <source>
        <dbReference type="Google" id="ProtNLM"/>
    </source>
</evidence>
<dbReference type="RefSeq" id="WP_089217219.1">
    <property type="nucleotide sequence ID" value="NZ_FZPA01000018.1"/>
</dbReference>
<feature type="transmembrane region" description="Helical" evidence="1">
    <location>
        <begin position="46"/>
        <end position="67"/>
    </location>
</feature>
<dbReference type="Proteomes" id="UP000198339">
    <property type="component" value="Unassembled WGS sequence"/>
</dbReference>
<feature type="transmembrane region" description="Helical" evidence="1">
    <location>
        <begin position="79"/>
        <end position="99"/>
    </location>
</feature>
<dbReference type="AlphaFoldDB" id="A0A239KZS5"/>
<gene>
    <name evidence="2" type="ORF">SAMN06295955_1187</name>
</gene>
<dbReference type="SUPFAM" id="SSF55961">
    <property type="entry name" value="Bet v1-like"/>
    <property type="match status" value="1"/>
</dbReference>
<feature type="transmembrane region" description="Helical" evidence="1">
    <location>
        <begin position="105"/>
        <end position="125"/>
    </location>
</feature>
<evidence type="ECO:0000256" key="1">
    <source>
        <dbReference type="SAM" id="Phobius"/>
    </source>
</evidence>
<organism evidence="2 3">
    <name type="scientific">Sphingopyxis indica</name>
    <dbReference type="NCBI Taxonomy" id="436663"/>
    <lineage>
        <taxon>Bacteria</taxon>
        <taxon>Pseudomonadati</taxon>
        <taxon>Pseudomonadota</taxon>
        <taxon>Alphaproteobacteria</taxon>
        <taxon>Sphingomonadales</taxon>
        <taxon>Sphingomonadaceae</taxon>
        <taxon>Sphingopyxis</taxon>
    </lineage>
</organism>
<keyword evidence="1" id="KW-0812">Transmembrane</keyword>
<evidence type="ECO:0000313" key="3">
    <source>
        <dbReference type="Proteomes" id="UP000198339"/>
    </source>
</evidence>
<keyword evidence="1" id="KW-0472">Membrane</keyword>
<evidence type="ECO:0000313" key="2">
    <source>
        <dbReference type="EMBL" id="SNT23570.1"/>
    </source>
</evidence>
<keyword evidence="3" id="KW-1185">Reference proteome</keyword>